<organism evidence="3 4">
    <name type="scientific">Pisolithus tinctorius Marx 270</name>
    <dbReference type="NCBI Taxonomy" id="870435"/>
    <lineage>
        <taxon>Eukaryota</taxon>
        <taxon>Fungi</taxon>
        <taxon>Dikarya</taxon>
        <taxon>Basidiomycota</taxon>
        <taxon>Agaricomycotina</taxon>
        <taxon>Agaricomycetes</taxon>
        <taxon>Agaricomycetidae</taxon>
        <taxon>Boletales</taxon>
        <taxon>Sclerodermatineae</taxon>
        <taxon>Pisolithaceae</taxon>
        <taxon>Pisolithus</taxon>
    </lineage>
</organism>
<dbReference type="HOGENOM" id="CLU_778713_0_0_1"/>
<dbReference type="AlphaFoldDB" id="A0A0C3JJZ7"/>
<dbReference type="EMBL" id="KN831954">
    <property type="protein sequence ID" value="KIO09458.1"/>
    <property type="molecule type" value="Genomic_DNA"/>
</dbReference>
<sequence length="356" mass="39213">MSLGFIQDIRARADESVDQGTSTGWGTLQIVTPVIVGVGLLLCFAAYFVWQRHRQRSSKFRPARAEGLWNSLIAKFKRTFALERHIRHRVTPASQSMILDDSMDSPCVKFDSQRKFRQSRSDSTDSSTPLNTSPDDDYSPLSFAKSAPRPQQQRRWSQQIFRFLGLGPQEVKAEFPSATWRIDVSSTGHGHDANWRENRNEPGCAVAEGPEEGDGHPEAVDLDGVIQIGDENFSSIVSTADERSRATVAPSIPSRDLQLKLGLLSEPRSAQENDPPPGYKRVVGAVAANAAHHPHQQPDPSREGQSHSTVQQSDPSKLFPPSVRAVGYGSPLRHGRTVSSESLLVSQTPMTPPGIY</sequence>
<evidence type="ECO:0000313" key="3">
    <source>
        <dbReference type="EMBL" id="KIO09458.1"/>
    </source>
</evidence>
<feature type="compositionally biased region" description="Basic and acidic residues" evidence="1">
    <location>
        <begin position="111"/>
        <end position="123"/>
    </location>
</feature>
<feature type="compositionally biased region" description="Polar residues" evidence="1">
    <location>
        <begin position="337"/>
        <end position="349"/>
    </location>
</feature>
<evidence type="ECO:0000313" key="4">
    <source>
        <dbReference type="Proteomes" id="UP000054217"/>
    </source>
</evidence>
<dbReference type="InParanoid" id="A0A0C3JJZ7"/>
<accession>A0A0C3JJZ7</accession>
<evidence type="ECO:0000256" key="2">
    <source>
        <dbReference type="SAM" id="Phobius"/>
    </source>
</evidence>
<keyword evidence="2" id="KW-0472">Membrane</keyword>
<reference evidence="3 4" key="1">
    <citation type="submission" date="2014-04" db="EMBL/GenBank/DDBJ databases">
        <authorList>
            <consortium name="DOE Joint Genome Institute"/>
            <person name="Kuo A."/>
            <person name="Kohler A."/>
            <person name="Costa M.D."/>
            <person name="Nagy L.G."/>
            <person name="Floudas D."/>
            <person name="Copeland A."/>
            <person name="Barry K.W."/>
            <person name="Cichocki N."/>
            <person name="Veneault-Fourrey C."/>
            <person name="LaButti K."/>
            <person name="Lindquist E.A."/>
            <person name="Lipzen A."/>
            <person name="Lundell T."/>
            <person name="Morin E."/>
            <person name="Murat C."/>
            <person name="Sun H."/>
            <person name="Tunlid A."/>
            <person name="Henrissat B."/>
            <person name="Grigoriev I.V."/>
            <person name="Hibbett D.S."/>
            <person name="Martin F."/>
            <person name="Nordberg H.P."/>
            <person name="Cantor M.N."/>
            <person name="Hua S.X."/>
        </authorList>
    </citation>
    <scope>NUCLEOTIDE SEQUENCE [LARGE SCALE GENOMIC DNA]</scope>
    <source>
        <strain evidence="3 4">Marx 270</strain>
    </source>
</reference>
<feature type="region of interest" description="Disordered" evidence="1">
    <location>
        <begin position="290"/>
        <end position="356"/>
    </location>
</feature>
<feature type="region of interest" description="Disordered" evidence="1">
    <location>
        <begin position="111"/>
        <end position="154"/>
    </location>
</feature>
<feature type="transmembrane region" description="Helical" evidence="2">
    <location>
        <begin position="30"/>
        <end position="50"/>
    </location>
</feature>
<protein>
    <submittedName>
        <fullName evidence="3">Uncharacterized protein</fullName>
    </submittedName>
</protein>
<feature type="compositionally biased region" description="Polar residues" evidence="1">
    <location>
        <begin position="306"/>
        <end position="315"/>
    </location>
</feature>
<dbReference type="OrthoDB" id="2642980at2759"/>
<keyword evidence="2" id="KW-1133">Transmembrane helix</keyword>
<name>A0A0C3JJZ7_PISTI</name>
<keyword evidence="4" id="KW-1185">Reference proteome</keyword>
<evidence type="ECO:0000256" key="1">
    <source>
        <dbReference type="SAM" id="MobiDB-lite"/>
    </source>
</evidence>
<proteinExistence type="predicted"/>
<keyword evidence="2" id="KW-0812">Transmembrane</keyword>
<reference evidence="4" key="2">
    <citation type="submission" date="2015-01" db="EMBL/GenBank/DDBJ databases">
        <title>Evolutionary Origins and Diversification of the Mycorrhizal Mutualists.</title>
        <authorList>
            <consortium name="DOE Joint Genome Institute"/>
            <consortium name="Mycorrhizal Genomics Consortium"/>
            <person name="Kohler A."/>
            <person name="Kuo A."/>
            <person name="Nagy L.G."/>
            <person name="Floudas D."/>
            <person name="Copeland A."/>
            <person name="Barry K.W."/>
            <person name="Cichocki N."/>
            <person name="Veneault-Fourrey C."/>
            <person name="LaButti K."/>
            <person name="Lindquist E.A."/>
            <person name="Lipzen A."/>
            <person name="Lundell T."/>
            <person name="Morin E."/>
            <person name="Murat C."/>
            <person name="Riley R."/>
            <person name="Ohm R."/>
            <person name="Sun H."/>
            <person name="Tunlid A."/>
            <person name="Henrissat B."/>
            <person name="Grigoriev I.V."/>
            <person name="Hibbett D.S."/>
            <person name="Martin F."/>
        </authorList>
    </citation>
    <scope>NUCLEOTIDE SEQUENCE [LARGE SCALE GENOMIC DNA]</scope>
    <source>
        <strain evidence="4">Marx 270</strain>
    </source>
</reference>
<dbReference type="Proteomes" id="UP000054217">
    <property type="component" value="Unassembled WGS sequence"/>
</dbReference>
<gene>
    <name evidence="3" type="ORF">M404DRAFT_21981</name>
</gene>